<keyword evidence="10" id="KW-1185">Reference proteome</keyword>
<sequence length="375" mass="40617">MLIAGTLSSFSLLAAPLNNAQLDQIVNDTIKPLMAQQAIPGMAVAVVYQGKSHLYSYGEADIEAKRPVTADTLFELGSVSKTFTGIAAGAAINSGLVKLTDPAVKYAPQLNTPQWQHITMLNLATYTAGGLPLQVPDAVSDQQALWHYYQQWQPEWQPGTMRSYSNASIGLFGLLAVKNSGLSFADYLHNNVLQPLKMTHTYIDVPAAQQKNYAWGYRDGKPVRVSAGMLDAEAYGVKTSVQDMAKYLQANIDPDSTPAVKQAILTSQARYLRVGNGYQGLGWEIYHWPVDAKEVIAASDNGVALKPHAVEVLTPAGKAEAQSWVHKTGSTNGFGSYIAFIPQQKVGIVMLANKTYPNPARVEAASKIIQTLTQH</sequence>
<evidence type="ECO:0000256" key="7">
    <source>
        <dbReference type="SAM" id="SignalP"/>
    </source>
</evidence>
<feature type="domain" description="Beta-lactamase-related" evidence="8">
    <location>
        <begin position="26"/>
        <end position="370"/>
    </location>
</feature>
<organism evidence="9 10">
    <name type="scientific">Erwinia aphidicola</name>
    <dbReference type="NCBI Taxonomy" id="68334"/>
    <lineage>
        <taxon>Bacteria</taxon>
        <taxon>Pseudomonadati</taxon>
        <taxon>Pseudomonadota</taxon>
        <taxon>Gammaproteobacteria</taxon>
        <taxon>Enterobacterales</taxon>
        <taxon>Erwiniaceae</taxon>
        <taxon>Erwinia</taxon>
    </lineage>
</organism>
<protein>
    <recommendedName>
        <fullName evidence="3 6">Beta-lactamase</fullName>
        <ecNumber evidence="3 6">3.5.2.6</ecNumber>
    </recommendedName>
</protein>
<reference evidence="9 10" key="1">
    <citation type="submission" date="2024-02" db="EMBL/GenBank/DDBJ databases">
        <title>First report Erwinia aphidicola in onion in Chile.</title>
        <authorList>
            <person name="Valenzuela M."/>
            <person name="Pena M."/>
            <person name="Dutta B."/>
        </authorList>
    </citation>
    <scope>NUCLEOTIDE SEQUENCE [LARGE SCALE GENOMIC DNA]</scope>
    <source>
        <strain evidence="9 10">QCJ3A</strain>
    </source>
</reference>
<dbReference type="EMBL" id="JBANEI010000005">
    <property type="protein sequence ID" value="MEI2682102.1"/>
    <property type="molecule type" value="Genomic_DNA"/>
</dbReference>
<dbReference type="GO" id="GO:0008800">
    <property type="term" value="F:beta-lactamase activity"/>
    <property type="evidence" value="ECO:0007669"/>
    <property type="project" value="UniProtKB-EC"/>
</dbReference>
<dbReference type="SUPFAM" id="SSF56601">
    <property type="entry name" value="beta-lactamase/transpeptidase-like"/>
    <property type="match status" value="1"/>
</dbReference>
<proteinExistence type="inferred from homology"/>
<evidence type="ECO:0000313" key="10">
    <source>
        <dbReference type="Proteomes" id="UP001306592"/>
    </source>
</evidence>
<accession>A0ABU8DGH5</accession>
<comment type="caution">
    <text evidence="9">The sequence shown here is derived from an EMBL/GenBank/DDBJ whole genome shotgun (WGS) entry which is preliminary data.</text>
</comment>
<dbReference type="PANTHER" id="PTHR46825:SF8">
    <property type="entry name" value="BETA-LACTAMASE-RELATED"/>
    <property type="match status" value="1"/>
</dbReference>
<comment type="similarity">
    <text evidence="2 6">Belongs to the class-C beta-lactamase family.</text>
</comment>
<evidence type="ECO:0000256" key="3">
    <source>
        <dbReference type="ARBA" id="ARBA00012865"/>
    </source>
</evidence>
<evidence type="ECO:0000256" key="4">
    <source>
        <dbReference type="ARBA" id="ARBA00022801"/>
    </source>
</evidence>
<keyword evidence="7" id="KW-0732">Signal</keyword>
<dbReference type="InterPro" id="IPR050491">
    <property type="entry name" value="AmpC-like"/>
</dbReference>
<gene>
    <name evidence="9" type="primary">ampC</name>
    <name evidence="9" type="ORF">V8N49_10575</name>
</gene>
<evidence type="ECO:0000259" key="8">
    <source>
        <dbReference type="Pfam" id="PF00144"/>
    </source>
</evidence>
<dbReference type="Proteomes" id="UP001306592">
    <property type="component" value="Unassembled WGS sequence"/>
</dbReference>
<evidence type="ECO:0000256" key="2">
    <source>
        <dbReference type="ARBA" id="ARBA00007840"/>
    </source>
</evidence>
<dbReference type="PANTHER" id="PTHR46825">
    <property type="entry name" value="D-ALANYL-D-ALANINE-CARBOXYPEPTIDASE/ENDOPEPTIDASE AMPH"/>
    <property type="match status" value="1"/>
</dbReference>
<dbReference type="RefSeq" id="WP_336203070.1">
    <property type="nucleotide sequence ID" value="NZ_JBANEI010000005.1"/>
</dbReference>
<comment type="catalytic activity">
    <reaction evidence="1 6">
        <text>a beta-lactam + H2O = a substituted beta-amino acid</text>
        <dbReference type="Rhea" id="RHEA:20401"/>
        <dbReference type="ChEBI" id="CHEBI:15377"/>
        <dbReference type="ChEBI" id="CHEBI:35627"/>
        <dbReference type="ChEBI" id="CHEBI:140347"/>
        <dbReference type="EC" id="3.5.2.6"/>
    </reaction>
</comment>
<evidence type="ECO:0000256" key="5">
    <source>
        <dbReference type="ARBA" id="ARBA00023251"/>
    </source>
</evidence>
<name>A0ABU8DGH5_ERWAP</name>
<keyword evidence="4 6" id="KW-0378">Hydrolase</keyword>
<dbReference type="InterPro" id="IPR012338">
    <property type="entry name" value="Beta-lactam/transpept-like"/>
</dbReference>
<evidence type="ECO:0000313" key="9">
    <source>
        <dbReference type="EMBL" id="MEI2682102.1"/>
    </source>
</evidence>
<dbReference type="Pfam" id="PF00144">
    <property type="entry name" value="Beta-lactamase"/>
    <property type="match status" value="1"/>
</dbReference>
<evidence type="ECO:0000256" key="1">
    <source>
        <dbReference type="ARBA" id="ARBA00001526"/>
    </source>
</evidence>
<feature type="signal peptide" evidence="7">
    <location>
        <begin position="1"/>
        <end position="20"/>
    </location>
</feature>
<feature type="chain" id="PRO_5047102953" description="Beta-lactamase" evidence="7">
    <location>
        <begin position="21"/>
        <end position="375"/>
    </location>
</feature>
<dbReference type="InterPro" id="IPR058136">
    <property type="entry name" value="AmpC"/>
</dbReference>
<dbReference type="InterPro" id="IPR001466">
    <property type="entry name" value="Beta-lactam-related"/>
</dbReference>
<evidence type="ECO:0000256" key="6">
    <source>
        <dbReference type="RuleBase" id="RU361140"/>
    </source>
</evidence>
<dbReference type="PROSITE" id="PS00336">
    <property type="entry name" value="BETA_LACTAMASE_C"/>
    <property type="match status" value="1"/>
</dbReference>
<dbReference type="InterPro" id="IPR001586">
    <property type="entry name" value="Beta-lactam_class-C_AS"/>
</dbReference>
<keyword evidence="5 6" id="KW-0046">Antibiotic resistance</keyword>
<dbReference type="NCBIfam" id="NF033085">
    <property type="entry name" value="bla_class_C"/>
    <property type="match status" value="1"/>
</dbReference>
<dbReference type="Gene3D" id="3.40.710.10">
    <property type="entry name" value="DD-peptidase/beta-lactamase superfamily"/>
    <property type="match status" value="1"/>
</dbReference>
<dbReference type="EC" id="3.5.2.6" evidence="3 6"/>